<reference evidence="3 4" key="1">
    <citation type="journal article" date="2018" name="Nat. Ecol. Evol.">
        <title>Pezizomycetes genomes reveal the molecular basis of ectomycorrhizal truffle lifestyle.</title>
        <authorList>
            <person name="Murat C."/>
            <person name="Payen T."/>
            <person name="Noel B."/>
            <person name="Kuo A."/>
            <person name="Morin E."/>
            <person name="Chen J."/>
            <person name="Kohler A."/>
            <person name="Krizsan K."/>
            <person name="Balestrini R."/>
            <person name="Da Silva C."/>
            <person name="Montanini B."/>
            <person name="Hainaut M."/>
            <person name="Levati E."/>
            <person name="Barry K.W."/>
            <person name="Belfiori B."/>
            <person name="Cichocki N."/>
            <person name="Clum A."/>
            <person name="Dockter R.B."/>
            <person name="Fauchery L."/>
            <person name="Guy J."/>
            <person name="Iotti M."/>
            <person name="Le Tacon F."/>
            <person name="Lindquist E.A."/>
            <person name="Lipzen A."/>
            <person name="Malagnac F."/>
            <person name="Mello A."/>
            <person name="Molinier V."/>
            <person name="Miyauchi S."/>
            <person name="Poulain J."/>
            <person name="Riccioni C."/>
            <person name="Rubini A."/>
            <person name="Sitrit Y."/>
            <person name="Splivallo R."/>
            <person name="Traeger S."/>
            <person name="Wang M."/>
            <person name="Zifcakova L."/>
            <person name="Wipf D."/>
            <person name="Zambonelli A."/>
            <person name="Paolocci F."/>
            <person name="Nowrousian M."/>
            <person name="Ottonello S."/>
            <person name="Baldrian P."/>
            <person name="Spatafora J.W."/>
            <person name="Henrissat B."/>
            <person name="Nagy L.G."/>
            <person name="Aury J.M."/>
            <person name="Wincker P."/>
            <person name="Grigoriev I.V."/>
            <person name="Bonfante P."/>
            <person name="Martin F.M."/>
        </authorList>
    </citation>
    <scope>NUCLEOTIDE SEQUENCE [LARGE SCALE GENOMIC DNA]</scope>
    <source>
        <strain evidence="3 4">RN42</strain>
    </source>
</reference>
<evidence type="ECO:0000256" key="2">
    <source>
        <dbReference type="SAM" id="Phobius"/>
    </source>
</evidence>
<evidence type="ECO:0000313" key="3">
    <source>
        <dbReference type="EMBL" id="RPA87210.1"/>
    </source>
</evidence>
<evidence type="ECO:0000313" key="4">
    <source>
        <dbReference type="Proteomes" id="UP000275078"/>
    </source>
</evidence>
<protein>
    <recommendedName>
        <fullName evidence="5">Ubiquitin 3 binding protein But2 C-terminal domain-containing protein</fullName>
    </recommendedName>
</protein>
<keyword evidence="2" id="KW-0812">Transmembrane</keyword>
<feature type="region of interest" description="Disordered" evidence="1">
    <location>
        <begin position="1"/>
        <end position="32"/>
    </location>
</feature>
<organism evidence="3 4">
    <name type="scientific">Ascobolus immersus RN42</name>
    <dbReference type="NCBI Taxonomy" id="1160509"/>
    <lineage>
        <taxon>Eukaryota</taxon>
        <taxon>Fungi</taxon>
        <taxon>Dikarya</taxon>
        <taxon>Ascomycota</taxon>
        <taxon>Pezizomycotina</taxon>
        <taxon>Pezizomycetes</taxon>
        <taxon>Pezizales</taxon>
        <taxon>Ascobolaceae</taxon>
        <taxon>Ascobolus</taxon>
    </lineage>
</organism>
<evidence type="ECO:0008006" key="5">
    <source>
        <dbReference type="Google" id="ProtNLM"/>
    </source>
</evidence>
<sequence>MQRKQHQQPALVLSSSSTASRTPPKTSTAGRNHLQNSIKESHLPSLNQHHQLIVQQLPTPTTSNQPSNLRKIFQTFQIINPPLQLSTTFIISKMQFSKIFIASIFAAIATAAPVASPQNDAPPFRVQDPKINPIFPQKNVQHNDRDFVFHIPQSAYGKICTPWLGSANNGPEAGTVKLFSVLNDDGHLSVYNIEQRPVNQHVATFGLFADTVTTPTVEPLGNLFSFPCVPGTVGFRINAAGSSGFHLENQDGRFVLSVTEPHH</sequence>
<evidence type="ECO:0000256" key="1">
    <source>
        <dbReference type="SAM" id="MobiDB-lite"/>
    </source>
</evidence>
<proteinExistence type="predicted"/>
<keyword evidence="2" id="KW-0472">Membrane</keyword>
<feature type="transmembrane region" description="Helical" evidence="2">
    <location>
        <begin position="99"/>
        <end position="116"/>
    </location>
</feature>
<dbReference type="AlphaFoldDB" id="A0A3N4ISM1"/>
<keyword evidence="2" id="KW-1133">Transmembrane helix</keyword>
<feature type="compositionally biased region" description="Polar residues" evidence="1">
    <location>
        <begin position="13"/>
        <end position="32"/>
    </location>
</feature>
<gene>
    <name evidence="3" type="ORF">BJ508DRAFT_357650</name>
</gene>
<name>A0A3N4ISM1_ASCIM</name>
<dbReference type="Proteomes" id="UP000275078">
    <property type="component" value="Unassembled WGS sequence"/>
</dbReference>
<keyword evidence="4" id="KW-1185">Reference proteome</keyword>
<accession>A0A3N4ISM1</accession>
<dbReference type="EMBL" id="ML119647">
    <property type="protein sequence ID" value="RPA87210.1"/>
    <property type="molecule type" value="Genomic_DNA"/>
</dbReference>